<evidence type="ECO:0000256" key="5">
    <source>
        <dbReference type="ARBA" id="ARBA00022801"/>
    </source>
</evidence>
<feature type="region of interest" description="Disordered" evidence="10">
    <location>
        <begin position="114"/>
        <end position="140"/>
    </location>
</feature>
<accession>A0A9P0HKI2</accession>
<dbReference type="PROSITE" id="PS01032">
    <property type="entry name" value="PPM_1"/>
    <property type="match status" value="1"/>
</dbReference>
<dbReference type="SMART" id="SM00332">
    <property type="entry name" value="PP2Cc"/>
    <property type="match status" value="1"/>
</dbReference>
<feature type="region of interest" description="Disordered" evidence="10">
    <location>
        <begin position="546"/>
        <end position="571"/>
    </location>
</feature>
<feature type="compositionally biased region" description="Acidic residues" evidence="10">
    <location>
        <begin position="281"/>
        <end position="292"/>
    </location>
</feature>
<evidence type="ECO:0000256" key="3">
    <source>
        <dbReference type="ARBA" id="ARBA00013081"/>
    </source>
</evidence>
<dbReference type="CDD" id="cd00143">
    <property type="entry name" value="PP2Cc"/>
    <property type="match status" value="2"/>
</dbReference>
<feature type="compositionally biased region" description="Acidic residues" evidence="10">
    <location>
        <begin position="126"/>
        <end position="137"/>
    </location>
</feature>
<comment type="similarity">
    <text evidence="2 9">Belongs to the PP2C family.</text>
</comment>
<dbReference type="PROSITE" id="PS51746">
    <property type="entry name" value="PPM_2"/>
    <property type="match status" value="1"/>
</dbReference>
<proteinExistence type="inferred from homology"/>
<dbReference type="PANTHER" id="PTHR13832">
    <property type="entry name" value="PROTEIN PHOSPHATASE 2C"/>
    <property type="match status" value="1"/>
</dbReference>
<feature type="domain" description="PPM-type phosphatase" evidence="11">
    <location>
        <begin position="23"/>
        <end position="537"/>
    </location>
</feature>
<evidence type="ECO:0000256" key="4">
    <source>
        <dbReference type="ARBA" id="ARBA00022723"/>
    </source>
</evidence>
<organism evidence="12 13">
    <name type="scientific">Nezara viridula</name>
    <name type="common">Southern green stink bug</name>
    <name type="synonym">Cimex viridulus</name>
    <dbReference type="NCBI Taxonomy" id="85310"/>
    <lineage>
        <taxon>Eukaryota</taxon>
        <taxon>Metazoa</taxon>
        <taxon>Ecdysozoa</taxon>
        <taxon>Arthropoda</taxon>
        <taxon>Hexapoda</taxon>
        <taxon>Insecta</taxon>
        <taxon>Pterygota</taxon>
        <taxon>Neoptera</taxon>
        <taxon>Paraneoptera</taxon>
        <taxon>Hemiptera</taxon>
        <taxon>Heteroptera</taxon>
        <taxon>Panheteroptera</taxon>
        <taxon>Pentatomomorpha</taxon>
        <taxon>Pentatomoidea</taxon>
        <taxon>Pentatomidae</taxon>
        <taxon>Pentatominae</taxon>
        <taxon>Nezara</taxon>
    </lineage>
</organism>
<dbReference type="InterPro" id="IPR015655">
    <property type="entry name" value="PP2C"/>
</dbReference>
<evidence type="ECO:0000256" key="7">
    <source>
        <dbReference type="ARBA" id="ARBA00022912"/>
    </source>
</evidence>
<evidence type="ECO:0000256" key="6">
    <source>
        <dbReference type="ARBA" id="ARBA00022842"/>
    </source>
</evidence>
<gene>
    <name evidence="12" type="ORF">NEZAVI_LOCUS11801</name>
</gene>
<evidence type="ECO:0000256" key="8">
    <source>
        <dbReference type="ARBA" id="ARBA00023211"/>
    </source>
</evidence>
<sequence>MGVYLSKPVKEKISSNHENNFLKCGASSMQGWRVSQEDAHNCCLEFDSDVSLFAVYDGHGGAEVAEYASKQLPNKIKETEAYKKGDFENALKNAFIEFDATLVTEPVLEELKTIAGSKSKSTDQNSETEDETEEDDVQGLREEARMPLADVIAKYANGTLPKTPALRRIRGESSKSPFLRARPSSSGSSADSEVTSSSSGGGSNQEVVTNGVADESAAETNGEKSKDNEASVPGKSTDECDEVSSSSVNGENAESVSSSERLSAKRAVAKMFRSLLTTTNDGDDSDSDDNDESFNATADTSTHQSSDEDETENGEEDLGEDDTEDDEEEEDVEEEEEDAEDEQEEDDLTETSLKETEEVPGNDSGCTAVVSLITRERVIVANAGDSRAVLSRKGEAVDLSVDHKPEDPIELKRITGAGGKVTADGRVNGGLNLSRALGDHMYKKRSDLSPAEQMITALPDVKAVDLREGEDEFIVLACDGIWNSMSSQEVVDFVRPLIAKGETLSSICEKLFENCLAEDTLGDGTGCDNMTCVIVKLFSSDKVSSKRKCEDTDSPSEETKRTKVDIECGNA</sequence>
<dbReference type="GO" id="GO:0046872">
    <property type="term" value="F:metal ion binding"/>
    <property type="evidence" value="ECO:0007669"/>
    <property type="project" value="UniProtKB-KW"/>
</dbReference>
<feature type="compositionally biased region" description="Acidic residues" evidence="10">
    <location>
        <begin position="307"/>
        <end position="349"/>
    </location>
</feature>
<feature type="compositionally biased region" description="Low complexity" evidence="10">
    <location>
        <begin position="184"/>
        <end position="198"/>
    </location>
</feature>
<name>A0A9P0HKI2_NEZVI</name>
<dbReference type="EC" id="3.1.3.16" evidence="3"/>
<keyword evidence="13" id="KW-1185">Reference proteome</keyword>
<dbReference type="SUPFAM" id="SSF81606">
    <property type="entry name" value="PP2C-like"/>
    <property type="match status" value="2"/>
</dbReference>
<dbReference type="InterPro" id="IPR000222">
    <property type="entry name" value="PP2C_BS"/>
</dbReference>
<feature type="region of interest" description="Disordered" evidence="10">
    <location>
        <begin position="277"/>
        <end position="365"/>
    </location>
</feature>
<keyword evidence="5 9" id="KW-0378">Hydrolase</keyword>
<protein>
    <recommendedName>
        <fullName evidence="3">protein-serine/threonine phosphatase</fullName>
        <ecNumber evidence="3">3.1.3.16</ecNumber>
    </recommendedName>
</protein>
<feature type="compositionally biased region" description="Polar residues" evidence="10">
    <location>
        <begin position="116"/>
        <end position="125"/>
    </location>
</feature>
<comment type="cofactor">
    <cofactor evidence="1">
        <name>Mn(2+)</name>
        <dbReference type="ChEBI" id="CHEBI:29035"/>
    </cofactor>
</comment>
<dbReference type="EMBL" id="OV725081">
    <property type="protein sequence ID" value="CAH1403146.1"/>
    <property type="molecule type" value="Genomic_DNA"/>
</dbReference>
<dbReference type="OrthoDB" id="10264738at2759"/>
<feature type="compositionally biased region" description="Polar residues" evidence="10">
    <location>
        <begin position="243"/>
        <end position="261"/>
    </location>
</feature>
<dbReference type="GO" id="GO:0004722">
    <property type="term" value="F:protein serine/threonine phosphatase activity"/>
    <property type="evidence" value="ECO:0007669"/>
    <property type="project" value="UniProtKB-EC"/>
</dbReference>
<keyword evidence="8" id="KW-0464">Manganese</keyword>
<keyword evidence="4" id="KW-0479">Metal-binding</keyword>
<evidence type="ECO:0000256" key="10">
    <source>
        <dbReference type="SAM" id="MobiDB-lite"/>
    </source>
</evidence>
<evidence type="ECO:0000259" key="11">
    <source>
        <dbReference type="PROSITE" id="PS51746"/>
    </source>
</evidence>
<feature type="region of interest" description="Disordered" evidence="10">
    <location>
        <begin position="163"/>
        <end position="264"/>
    </location>
</feature>
<dbReference type="Proteomes" id="UP001152798">
    <property type="component" value="Chromosome 5"/>
</dbReference>
<evidence type="ECO:0000256" key="1">
    <source>
        <dbReference type="ARBA" id="ARBA00001936"/>
    </source>
</evidence>
<dbReference type="Pfam" id="PF00481">
    <property type="entry name" value="PP2C"/>
    <property type="match status" value="2"/>
</dbReference>
<evidence type="ECO:0000313" key="13">
    <source>
        <dbReference type="Proteomes" id="UP001152798"/>
    </source>
</evidence>
<keyword evidence="6" id="KW-0460">Magnesium</keyword>
<dbReference type="AlphaFoldDB" id="A0A9P0HKI2"/>
<dbReference type="InterPro" id="IPR036457">
    <property type="entry name" value="PPM-type-like_dom_sf"/>
</dbReference>
<evidence type="ECO:0000256" key="2">
    <source>
        <dbReference type="ARBA" id="ARBA00006702"/>
    </source>
</evidence>
<dbReference type="InterPro" id="IPR001932">
    <property type="entry name" value="PPM-type_phosphatase-like_dom"/>
</dbReference>
<keyword evidence="7 9" id="KW-0904">Protein phosphatase</keyword>
<reference evidence="12" key="1">
    <citation type="submission" date="2022-01" db="EMBL/GenBank/DDBJ databases">
        <authorList>
            <person name="King R."/>
        </authorList>
    </citation>
    <scope>NUCLEOTIDE SEQUENCE</scope>
</reference>
<evidence type="ECO:0000313" key="12">
    <source>
        <dbReference type="EMBL" id="CAH1403146.1"/>
    </source>
</evidence>
<dbReference type="Gene3D" id="3.60.40.10">
    <property type="entry name" value="PPM-type phosphatase domain"/>
    <property type="match status" value="2"/>
</dbReference>
<dbReference type="PANTHER" id="PTHR13832:SF803">
    <property type="entry name" value="PROTEIN PHOSPHATASE 1G"/>
    <property type="match status" value="1"/>
</dbReference>
<evidence type="ECO:0000256" key="9">
    <source>
        <dbReference type="RuleBase" id="RU003465"/>
    </source>
</evidence>